<name>A0A1Y1UFV4_9TREE</name>
<evidence type="ECO:0000256" key="1">
    <source>
        <dbReference type="SAM" id="MobiDB-lite"/>
    </source>
</evidence>
<reference evidence="2 3" key="1">
    <citation type="submission" date="2017-03" db="EMBL/GenBank/DDBJ databases">
        <title>Widespread Adenine N6-methylation of Active Genes in Fungi.</title>
        <authorList>
            <consortium name="DOE Joint Genome Institute"/>
            <person name="Mondo S.J."/>
            <person name="Dannebaum R.O."/>
            <person name="Kuo R.C."/>
            <person name="Louie K.B."/>
            <person name="Bewick A.J."/>
            <person name="Labutti K."/>
            <person name="Haridas S."/>
            <person name="Kuo A."/>
            <person name="Salamov A."/>
            <person name="Ahrendt S.R."/>
            <person name="Lau R."/>
            <person name="Bowen B.P."/>
            <person name="Lipzen A."/>
            <person name="Sullivan W."/>
            <person name="Andreopoulos W.B."/>
            <person name="Clum A."/>
            <person name="Lindquist E."/>
            <person name="Daum C."/>
            <person name="Northen T.R."/>
            <person name="Ramamoorthy G."/>
            <person name="Schmitz R.J."/>
            <person name="Gryganskyi A."/>
            <person name="Culley D."/>
            <person name="Magnuson J."/>
            <person name="James T.Y."/>
            <person name="O'Malley M.A."/>
            <person name="Stajich J.E."/>
            <person name="Spatafora J.W."/>
            <person name="Visel A."/>
            <person name="Grigoriev I.V."/>
        </authorList>
    </citation>
    <scope>NUCLEOTIDE SEQUENCE [LARGE SCALE GENOMIC DNA]</scope>
    <source>
        <strain evidence="2 3">NRRL Y-17943</strain>
    </source>
</reference>
<dbReference type="Proteomes" id="UP000193218">
    <property type="component" value="Unassembled WGS sequence"/>
</dbReference>
<feature type="compositionally biased region" description="Basic residues" evidence="1">
    <location>
        <begin position="290"/>
        <end position="299"/>
    </location>
</feature>
<dbReference type="AlphaFoldDB" id="A0A1Y1UFV4"/>
<dbReference type="Gene3D" id="3.40.30.10">
    <property type="entry name" value="Glutaredoxin"/>
    <property type="match status" value="1"/>
</dbReference>
<evidence type="ECO:0000313" key="3">
    <source>
        <dbReference type="Proteomes" id="UP000193218"/>
    </source>
</evidence>
<dbReference type="InterPro" id="IPR032801">
    <property type="entry name" value="PXL2A/B/C"/>
</dbReference>
<feature type="region of interest" description="Disordered" evidence="1">
    <location>
        <begin position="28"/>
        <end position="82"/>
    </location>
</feature>
<dbReference type="GeneID" id="33560134"/>
<accession>A0A1Y1UFV4</accession>
<dbReference type="PANTHER" id="PTHR28630:SF3">
    <property type="entry name" value="PEROXIREDOXIN-LIKE 2C"/>
    <property type="match status" value="1"/>
</dbReference>
<dbReference type="RefSeq" id="XP_021870971.1">
    <property type="nucleotide sequence ID" value="XM_022018325.1"/>
</dbReference>
<feature type="region of interest" description="Disordered" evidence="1">
    <location>
        <begin position="274"/>
        <end position="299"/>
    </location>
</feature>
<dbReference type="STRING" id="4999.A0A1Y1UFV4"/>
<proteinExistence type="predicted"/>
<dbReference type="SUPFAM" id="SSF52833">
    <property type="entry name" value="Thioredoxin-like"/>
    <property type="match status" value="1"/>
</dbReference>
<dbReference type="InterPro" id="IPR036249">
    <property type="entry name" value="Thioredoxin-like_sf"/>
</dbReference>
<sequence>MELEPSIHHSSRHFIITKGSAITAVEEDDDLQPTWSNELSPLSTPKTLRGSISSYRSRESLTSTANTSQPDEEPITPLSASCEKTLTVFERQSSIESFRYEDQHPPSPRSSPKSINSKRNARKLPPRLTESLENLSLSISPPSRALTFKRPSIVLEMSPIYQLDVDKSLPDIPANPSNEILPMHRVELPKMESKRSMSSLNRTRVPVKGKTTRKPVKYGPTGNRSSWAPSSSSSASTNLVTPGTSMLRSTESTCSTANFCEFDDFHRAWAEPEHNMESPVASGSRPKIKESRKQRKARRKAEAQAFDEFALPSMRSLYDAGNLEVIAEDGERVRFGNLVRDRKTIVIFIRHWFCSLCAQYMQSIVSQVRPEALEAADVNLIIIGNGSVKMLPGYKNKAFNCPFPMYTDPSLELYRALGQTRQSGDAGADEDAGDYLVQSVMQQTVSTVKRATMMPLRNPGHFTQLGGEFIFDGALNCTYAHRMTTTRSHAPIRDVCAEAGVRLEWVHYEPGEAPPPVHRPSFNSMLDFAPPMPGVRETPRENAEGTVPDAQEPGIHFGSPVDSRRDSIEMTWKSDRDGEIERIKNLRRARRSGAINMGSLKTLDGQNQNEDGEVEVVGEDEVLDLGGDLRALGITVN</sequence>
<feature type="region of interest" description="Disordered" evidence="1">
    <location>
        <begin position="97"/>
        <end position="128"/>
    </location>
</feature>
<feature type="compositionally biased region" description="Basic residues" evidence="1">
    <location>
        <begin position="205"/>
        <end position="216"/>
    </location>
</feature>
<dbReference type="OrthoDB" id="40334at2759"/>
<feature type="compositionally biased region" description="Polar residues" evidence="1">
    <location>
        <begin position="33"/>
        <end position="69"/>
    </location>
</feature>
<comment type="caution">
    <text evidence="2">The sequence shown here is derived from an EMBL/GenBank/DDBJ whole genome shotgun (WGS) entry which is preliminary data.</text>
</comment>
<evidence type="ECO:0000313" key="2">
    <source>
        <dbReference type="EMBL" id="ORX36902.1"/>
    </source>
</evidence>
<dbReference type="InParanoid" id="A0A1Y1UFV4"/>
<feature type="region of interest" description="Disordered" evidence="1">
    <location>
        <begin position="538"/>
        <end position="562"/>
    </location>
</feature>
<gene>
    <name evidence="2" type="ORF">BD324DRAFT_651377</name>
</gene>
<feature type="compositionally biased region" description="Low complexity" evidence="1">
    <location>
        <begin position="225"/>
        <end position="236"/>
    </location>
</feature>
<organism evidence="2 3">
    <name type="scientific">Kockovaella imperatae</name>
    <dbReference type="NCBI Taxonomy" id="4999"/>
    <lineage>
        <taxon>Eukaryota</taxon>
        <taxon>Fungi</taxon>
        <taxon>Dikarya</taxon>
        <taxon>Basidiomycota</taxon>
        <taxon>Agaricomycotina</taxon>
        <taxon>Tremellomycetes</taxon>
        <taxon>Tremellales</taxon>
        <taxon>Cuniculitremaceae</taxon>
        <taxon>Kockovaella</taxon>
    </lineage>
</organism>
<dbReference type="CDD" id="cd02970">
    <property type="entry name" value="PRX_like2"/>
    <property type="match status" value="1"/>
</dbReference>
<dbReference type="EMBL" id="NBSH01000007">
    <property type="protein sequence ID" value="ORX36902.1"/>
    <property type="molecule type" value="Genomic_DNA"/>
</dbReference>
<feature type="region of interest" description="Disordered" evidence="1">
    <location>
        <begin position="192"/>
        <end position="248"/>
    </location>
</feature>
<protein>
    <submittedName>
        <fullName evidence="2">AhpC/TSA antioxidant enzyme-domain-containing protein</fullName>
    </submittedName>
</protein>
<keyword evidence="3" id="KW-1185">Reference proteome</keyword>
<dbReference type="PANTHER" id="PTHR28630">
    <property type="match status" value="1"/>
</dbReference>
<dbReference type="Pfam" id="PF13911">
    <property type="entry name" value="AhpC-TSA_2"/>
    <property type="match status" value="1"/>
</dbReference>
<feature type="compositionally biased region" description="Polar residues" evidence="1">
    <location>
        <begin position="237"/>
        <end position="248"/>
    </location>
</feature>